<comment type="caution">
    <text evidence="1">The sequence shown here is derived from an EMBL/GenBank/DDBJ whole genome shotgun (WGS) entry which is preliminary data.</text>
</comment>
<reference evidence="1" key="1">
    <citation type="submission" date="2019-09" db="EMBL/GenBank/DDBJ databases">
        <authorList>
            <person name="Li J."/>
        </authorList>
    </citation>
    <scope>NUCLEOTIDE SEQUENCE [LARGE SCALE GENOMIC DNA]</scope>
    <source>
        <strain evidence="1">JCM 14732</strain>
    </source>
</reference>
<dbReference type="RefSeq" id="WP_149689229.1">
    <property type="nucleotide sequence ID" value="NZ_SDPQ02000002.1"/>
</dbReference>
<proteinExistence type="predicted"/>
<dbReference type="AlphaFoldDB" id="A0A5M4FES0"/>
<evidence type="ECO:0000313" key="2">
    <source>
        <dbReference type="Proteomes" id="UP000380867"/>
    </source>
</evidence>
<dbReference type="EMBL" id="SDPQ02000002">
    <property type="protein sequence ID" value="KAA1397784.1"/>
    <property type="molecule type" value="Genomic_DNA"/>
</dbReference>
<name>A0A5M4FES0_9ACTN</name>
<sequence>MTLQGEFTDHVEFDQDETIQGSVTGGATVRPGLALVVQGHLTGVVMIGEGATLTIHGSFGGDVHRNDGLLLVAGLMTVDPQDIPGMVTCFAGTLLTTGPDVLLLGEDGSLNKIGGGTHSNVTVNAGTEHAFVFSKEQGAFLPIRD</sequence>
<evidence type="ECO:0000313" key="1">
    <source>
        <dbReference type="EMBL" id="KAA1397784.1"/>
    </source>
</evidence>
<protein>
    <recommendedName>
        <fullName evidence="3">Polymer-forming cytoskeletal protein</fullName>
    </recommendedName>
</protein>
<organism evidence="1 2">
    <name type="scientific">Aeromicrobium ginsengisoli</name>
    <dbReference type="NCBI Taxonomy" id="363867"/>
    <lineage>
        <taxon>Bacteria</taxon>
        <taxon>Bacillati</taxon>
        <taxon>Actinomycetota</taxon>
        <taxon>Actinomycetes</taxon>
        <taxon>Propionibacteriales</taxon>
        <taxon>Nocardioidaceae</taxon>
        <taxon>Aeromicrobium</taxon>
    </lineage>
</organism>
<keyword evidence="2" id="KW-1185">Reference proteome</keyword>
<accession>A0A5M4FES0</accession>
<dbReference type="Proteomes" id="UP000380867">
    <property type="component" value="Unassembled WGS sequence"/>
</dbReference>
<evidence type="ECO:0008006" key="3">
    <source>
        <dbReference type="Google" id="ProtNLM"/>
    </source>
</evidence>
<gene>
    <name evidence="1" type="ORF">ESP70_010585</name>
</gene>